<reference evidence="4" key="1">
    <citation type="submission" date="2018-02" db="EMBL/GenBank/DDBJ databases">
        <authorList>
            <person name="Moore K."/>
            <person name="Momper L."/>
        </authorList>
    </citation>
    <scope>NUCLEOTIDE SEQUENCE [LARGE SCALE GENOMIC DNA]</scope>
    <source>
        <strain evidence="4">ULC18</strain>
    </source>
</reference>
<reference evidence="3 4" key="2">
    <citation type="submission" date="2018-03" db="EMBL/GenBank/DDBJ databases">
        <title>The ancient ancestry and fast evolution of plastids.</title>
        <authorList>
            <person name="Moore K.R."/>
            <person name="Magnabosco C."/>
            <person name="Momper L."/>
            <person name="Gold D.A."/>
            <person name="Bosak T."/>
            <person name="Fournier G.P."/>
        </authorList>
    </citation>
    <scope>NUCLEOTIDE SEQUENCE [LARGE SCALE GENOMIC DNA]</scope>
    <source>
        <strain evidence="3 4">ULC18</strain>
    </source>
</reference>
<dbReference type="AlphaFoldDB" id="A0A2T1EHF0"/>
<gene>
    <name evidence="3" type="ORF">C7B82_05985</name>
</gene>
<dbReference type="EMBL" id="PVWK01000029">
    <property type="protein sequence ID" value="PSB32187.1"/>
    <property type="molecule type" value="Genomic_DNA"/>
</dbReference>
<organism evidence="3 4">
    <name type="scientific">Stenomitos frigidus ULC18</name>
    <dbReference type="NCBI Taxonomy" id="2107698"/>
    <lineage>
        <taxon>Bacteria</taxon>
        <taxon>Bacillati</taxon>
        <taxon>Cyanobacteriota</taxon>
        <taxon>Cyanophyceae</taxon>
        <taxon>Leptolyngbyales</taxon>
        <taxon>Leptolyngbyaceae</taxon>
        <taxon>Stenomitos</taxon>
    </lineage>
</organism>
<keyword evidence="4" id="KW-1185">Reference proteome</keyword>
<evidence type="ECO:0000313" key="4">
    <source>
        <dbReference type="Proteomes" id="UP000239576"/>
    </source>
</evidence>
<evidence type="ECO:0000313" key="3">
    <source>
        <dbReference type="EMBL" id="PSB32187.1"/>
    </source>
</evidence>
<dbReference type="OrthoDB" id="524333at2"/>
<feature type="region of interest" description="Disordered" evidence="1">
    <location>
        <begin position="1035"/>
        <end position="1056"/>
    </location>
</feature>
<sequence length="1078" mass="110011">MLLIASSESAKRLRIAEVFMQAISGIGSLLLVSTLLAAVWPCQAQVNGAIDGTKTIVNQAGNTFTITGGTIAGSNLFQSFQQFGLTQEQTANFLASPGIQNILARVTGGDASVINGLLQVSGSTANLYLMNSAGIVFGAKARLDVAGSFIATTANGIGFGDKWLNAAGTNDYATLLGQPDRFAFTVLQPGAIVNAGILAVGANQGLLLLGGTVVNTGQLIASSGQITIATVSGQSLVRLSQPGSLLSFELAPLPSRAPRPAPGEMTAATPQPNAWTLPIASLPALLTGGIGVNATGFTVNQAGVVALTGSGLAIEPGDVVAGHLTAGTATLAATHNLTLVESQLQTTGDLSLLATNTVRLRDSAANPTILQAGKTLLIRGNQGVDLFALNHPASGLFSGGDTVLRSANPIRSDVHYVVGGNLKFEDLNGKAGTLFSLNDPVILAAGDVTMGDYTGASLHILAGGSVTLGAIVIDNVDTTANTINPANPNPALASLASLTRADGSPLYVNVTPTLDSAGNVQRLPQASHQLVINGSTRPTLDVRAGINWAALGGVPGQSFFPNPFPPGTATTGPTLTAPPSSADLTIASISIANVFDTINGIGRSNTVLLTNQYVPNLALAGGAIRVWGQSFLLPTGEPDPKGITAAGIYLNNAPGVVVIDSRSSITSGNIIARPSSIDLRAVGNITTGDLAASAPSQTSQDSVVLVSKTGNIVVNTIDAGSNGIDVQAGGLFQAIAAVNNVLDGQEFFSINVLPQPGTDLRAFLDQKGITVAPNTSIPISFPQQPIVSLIARPQSPTQTGKAAGSLNAPITITYGGGTRLILDQTIPVFHGLDPANPGIPTVGRIIIRGNNEAFYAGSVVTPFLPITSDAFLSRNNVTNTYEPVTAATNVQFGLYRNHRFAPLSFGSVNFPNTASGVTAAIVIGGGNDNAFYGATQNQIFPPVVPLAPGENAPNAATNGLQLGTAVLVTEQRVDNPSQNGGCRPASNLALDTGSATAQPAGRAASSPASNPCVSARADDALILQILDSAPKQTKALEASDRARHTNPIPSQATPQKARLPKALKLAPNVLIPATTWRE</sequence>
<dbReference type="NCBIfam" id="TIGR01901">
    <property type="entry name" value="adhes_NPXG"/>
    <property type="match status" value="1"/>
</dbReference>
<dbReference type="Proteomes" id="UP000239576">
    <property type="component" value="Unassembled WGS sequence"/>
</dbReference>
<evidence type="ECO:0000256" key="1">
    <source>
        <dbReference type="SAM" id="MobiDB-lite"/>
    </source>
</evidence>
<dbReference type="SMART" id="SM00912">
    <property type="entry name" value="Haemagg_act"/>
    <property type="match status" value="1"/>
</dbReference>
<dbReference type="Pfam" id="PF05860">
    <property type="entry name" value="TPS"/>
    <property type="match status" value="1"/>
</dbReference>
<name>A0A2T1EHF0_9CYAN</name>
<dbReference type="InterPro" id="IPR008638">
    <property type="entry name" value="FhaB/CdiA-like_TPS"/>
</dbReference>
<feature type="region of interest" description="Disordered" evidence="1">
    <location>
        <begin position="974"/>
        <end position="1011"/>
    </location>
</feature>
<evidence type="ECO:0000259" key="2">
    <source>
        <dbReference type="SMART" id="SM00912"/>
    </source>
</evidence>
<comment type="caution">
    <text evidence="3">The sequence shown here is derived from an EMBL/GenBank/DDBJ whole genome shotgun (WGS) entry which is preliminary data.</text>
</comment>
<protein>
    <recommendedName>
        <fullName evidence="2">Filamentous haemagglutinin FhaB/tRNA nuclease CdiA-like TPS domain-containing protein</fullName>
    </recommendedName>
</protein>
<dbReference type="InterPro" id="IPR011050">
    <property type="entry name" value="Pectin_lyase_fold/virulence"/>
</dbReference>
<feature type="domain" description="Filamentous haemagglutinin FhaB/tRNA nuclease CdiA-like TPS" evidence="2">
    <location>
        <begin position="46"/>
        <end position="160"/>
    </location>
</feature>
<proteinExistence type="predicted"/>
<dbReference type="InterPro" id="IPR012334">
    <property type="entry name" value="Pectin_lyas_fold"/>
</dbReference>
<dbReference type="Gene3D" id="2.160.20.10">
    <property type="entry name" value="Single-stranded right-handed beta-helix, Pectin lyase-like"/>
    <property type="match status" value="1"/>
</dbReference>
<dbReference type="SUPFAM" id="SSF51126">
    <property type="entry name" value="Pectin lyase-like"/>
    <property type="match status" value="1"/>
</dbReference>
<accession>A0A2T1EHF0</accession>